<comment type="caution">
    <text evidence="1">The sequence shown here is derived from an EMBL/GenBank/DDBJ whole genome shotgun (WGS) entry which is preliminary data.</text>
</comment>
<name>A0AAN8J2Y4_TRICO</name>
<reference evidence="1 2" key="1">
    <citation type="submission" date="2019-10" db="EMBL/GenBank/DDBJ databases">
        <title>Assembly and Annotation for the nematode Trichostrongylus colubriformis.</title>
        <authorList>
            <person name="Martin J."/>
        </authorList>
    </citation>
    <scope>NUCLEOTIDE SEQUENCE [LARGE SCALE GENOMIC DNA]</scope>
    <source>
        <strain evidence="1">G859</strain>
        <tissue evidence="1">Whole worm</tissue>
    </source>
</reference>
<evidence type="ECO:0000313" key="1">
    <source>
        <dbReference type="EMBL" id="KAK5982609.1"/>
    </source>
</evidence>
<dbReference type="Proteomes" id="UP001331761">
    <property type="component" value="Unassembled WGS sequence"/>
</dbReference>
<keyword evidence="2" id="KW-1185">Reference proteome</keyword>
<dbReference type="EMBL" id="WIXE01004908">
    <property type="protein sequence ID" value="KAK5982609.1"/>
    <property type="molecule type" value="Genomic_DNA"/>
</dbReference>
<accession>A0AAN8J2Y4</accession>
<dbReference type="AlphaFoldDB" id="A0AAN8J2Y4"/>
<organism evidence="1 2">
    <name type="scientific">Trichostrongylus colubriformis</name>
    <name type="common">Black scour worm</name>
    <dbReference type="NCBI Taxonomy" id="6319"/>
    <lineage>
        <taxon>Eukaryota</taxon>
        <taxon>Metazoa</taxon>
        <taxon>Ecdysozoa</taxon>
        <taxon>Nematoda</taxon>
        <taxon>Chromadorea</taxon>
        <taxon>Rhabditida</taxon>
        <taxon>Rhabditina</taxon>
        <taxon>Rhabditomorpha</taxon>
        <taxon>Strongyloidea</taxon>
        <taxon>Trichostrongylidae</taxon>
        <taxon>Trichostrongylus</taxon>
    </lineage>
</organism>
<proteinExistence type="predicted"/>
<gene>
    <name evidence="1" type="ORF">GCK32_020485</name>
</gene>
<protein>
    <submittedName>
        <fullName evidence="1">Uncharacterized protein</fullName>
    </submittedName>
</protein>
<evidence type="ECO:0000313" key="2">
    <source>
        <dbReference type="Proteomes" id="UP001331761"/>
    </source>
</evidence>
<sequence>MTEFLMPIHIQDTSRQVVFKQLYFYETRRKFKLRVFSSPLPEAAPLPSPTLIYIVPRTPTYRVSDGNLEHHFGVSKHFNWKLISSESNSATDKTPVLCMKTSLQGFRTGRILAFLH</sequence>